<accession>A0A5C8CHX9</accession>
<protein>
    <submittedName>
        <fullName evidence="1">Antibiotic resistance protein</fullName>
    </submittedName>
</protein>
<evidence type="ECO:0000313" key="1">
    <source>
        <dbReference type="EMBL" id="TXJ12890.1"/>
    </source>
</evidence>
<comment type="caution">
    <text evidence="1">The sequence shown here is derived from an EMBL/GenBank/DDBJ whole genome shotgun (WGS) entry which is preliminary data.</text>
</comment>
<organism evidence="1 2">
    <name type="scientific">Brachyspira aalborgi</name>
    <dbReference type="NCBI Taxonomy" id="29522"/>
    <lineage>
        <taxon>Bacteria</taxon>
        <taxon>Pseudomonadati</taxon>
        <taxon>Spirochaetota</taxon>
        <taxon>Spirochaetia</taxon>
        <taxon>Brachyspirales</taxon>
        <taxon>Brachyspiraceae</taxon>
        <taxon>Brachyspira</taxon>
    </lineage>
</organism>
<dbReference type="SUPFAM" id="SSF50475">
    <property type="entry name" value="FMN-binding split barrel"/>
    <property type="match status" value="1"/>
</dbReference>
<dbReference type="Pfam" id="PF12900">
    <property type="entry name" value="Pyridox_ox_2"/>
    <property type="match status" value="1"/>
</dbReference>
<gene>
    <name evidence="1" type="ORF">EPJ80_04625</name>
</gene>
<name>A0A5C8CHX9_9SPIR</name>
<reference evidence="1 2" key="1">
    <citation type="journal article" date="1992" name="Lakartidningen">
        <title>[Penicillin V and not amoxicillin is the first choice preparation in acute otitis].</title>
        <authorList>
            <person name="Kamme C."/>
            <person name="Lundgren K."/>
            <person name="Prellner K."/>
        </authorList>
    </citation>
    <scope>NUCLEOTIDE SEQUENCE [LARGE SCALE GENOMIC DNA]</scope>
    <source>
        <strain evidence="1 2">W1</strain>
    </source>
</reference>
<dbReference type="EMBL" id="SAXT01000003">
    <property type="protein sequence ID" value="TXJ12890.1"/>
    <property type="molecule type" value="Genomic_DNA"/>
</dbReference>
<dbReference type="PANTHER" id="PTHR34071:SF2">
    <property type="entry name" value="FLAVIN-NUCLEOTIDE-BINDING PROTEIN"/>
    <property type="match status" value="1"/>
</dbReference>
<dbReference type="RefSeq" id="WP_147758088.1">
    <property type="nucleotide sequence ID" value="NZ_SAXT01000003.1"/>
</dbReference>
<dbReference type="Gene3D" id="2.30.110.10">
    <property type="entry name" value="Electron Transport, Fmn-binding Protein, Chain A"/>
    <property type="match status" value="1"/>
</dbReference>
<sequence>MRRKDFIFENIKEIENMLNKIEFGVMAMPDKIPYATPISFCYKDNEIYFHGAMAGRKHEILKNNPEVSFTASKVYSYIPSSFLNNTMIPTQFFFSVFIEGKFEVVEDLSKKRKVLYELVKKYEPENINMSMDKGQFKGSEIRTFVGIIKIKNMTAKAKFGQNMNDSDIAIIINDLKNRNTKIDIETIDMINKLRDKNI</sequence>
<dbReference type="InterPro" id="IPR012349">
    <property type="entry name" value="Split_barrel_FMN-bd"/>
</dbReference>
<dbReference type="InterPro" id="IPR024747">
    <property type="entry name" value="Pyridox_Oxase-rel"/>
</dbReference>
<dbReference type="Proteomes" id="UP000325116">
    <property type="component" value="Unassembled WGS sequence"/>
</dbReference>
<dbReference type="AlphaFoldDB" id="A0A5C8CHX9"/>
<dbReference type="PANTHER" id="PTHR34071">
    <property type="entry name" value="5-NITROIMIDAZOLE ANTIBIOTICS RESISTANCE PROTEIN, NIMA-FAMILY-RELATED PROTEIN-RELATED"/>
    <property type="match status" value="1"/>
</dbReference>
<proteinExistence type="predicted"/>
<evidence type="ECO:0000313" key="2">
    <source>
        <dbReference type="Proteomes" id="UP000325116"/>
    </source>
</evidence>